<accession>A0A3L9YE69</accession>
<evidence type="ECO:0000256" key="1">
    <source>
        <dbReference type="SAM" id="SignalP"/>
    </source>
</evidence>
<feature type="signal peptide" evidence="1">
    <location>
        <begin position="1"/>
        <end position="34"/>
    </location>
</feature>
<dbReference type="EMBL" id="REFC01000013">
    <property type="protein sequence ID" value="RMA58993.1"/>
    <property type="molecule type" value="Genomic_DNA"/>
</dbReference>
<gene>
    <name evidence="2" type="ORF">BXY75_2375</name>
</gene>
<organism evidence="2 3">
    <name type="scientific">Ulvibacter antarcticus</name>
    <dbReference type="NCBI Taxonomy" id="442714"/>
    <lineage>
        <taxon>Bacteria</taxon>
        <taxon>Pseudomonadati</taxon>
        <taxon>Bacteroidota</taxon>
        <taxon>Flavobacteriia</taxon>
        <taxon>Flavobacteriales</taxon>
        <taxon>Flavobacteriaceae</taxon>
        <taxon>Ulvibacter</taxon>
    </lineage>
</organism>
<dbReference type="Pfam" id="PF07610">
    <property type="entry name" value="DUF1573"/>
    <property type="match status" value="1"/>
</dbReference>
<dbReference type="InterPro" id="IPR011467">
    <property type="entry name" value="DUF1573"/>
</dbReference>
<dbReference type="AlphaFoldDB" id="A0A3L9YE69"/>
<dbReference type="Gene3D" id="2.60.40.10">
    <property type="entry name" value="Immunoglobulins"/>
    <property type="match status" value="1"/>
</dbReference>
<keyword evidence="1" id="KW-0732">Signal</keyword>
<protein>
    <submittedName>
        <fullName evidence="2">Uncharacterized protein DUF1573</fullName>
    </submittedName>
</protein>
<sequence length="158" mass="16797">MNNTMILKPSTQNTLTFRNLFFMICLLIGAGAFAQDTVTSEKGVFQFETDVIDYGTIAQNADGVRAFKFTNVGNAPIVITKAKGSCGCTVPTKPNGPVMPGESAEIGVKYDTKRIGSFSKTITLTSNASEGVKVIKIKGKILAPTVAETSETHAGEKE</sequence>
<evidence type="ECO:0000313" key="2">
    <source>
        <dbReference type="EMBL" id="RMA58993.1"/>
    </source>
</evidence>
<feature type="chain" id="PRO_5018204996" evidence="1">
    <location>
        <begin position="35"/>
        <end position="158"/>
    </location>
</feature>
<evidence type="ECO:0000313" key="3">
    <source>
        <dbReference type="Proteomes" id="UP000271339"/>
    </source>
</evidence>
<dbReference type="PANTHER" id="PTHR37833">
    <property type="entry name" value="LIPOPROTEIN-RELATED"/>
    <property type="match status" value="1"/>
</dbReference>
<dbReference type="PANTHER" id="PTHR37833:SF1">
    <property type="entry name" value="SIGNAL PEPTIDE PROTEIN"/>
    <property type="match status" value="1"/>
</dbReference>
<reference evidence="2 3" key="1">
    <citation type="submission" date="2018-10" db="EMBL/GenBank/DDBJ databases">
        <title>Genomic Encyclopedia of Archaeal and Bacterial Type Strains, Phase II (KMG-II): from individual species to whole genera.</title>
        <authorList>
            <person name="Goeker M."/>
        </authorList>
    </citation>
    <scope>NUCLEOTIDE SEQUENCE [LARGE SCALE GENOMIC DNA]</scope>
    <source>
        <strain evidence="2 3">DSM 23424</strain>
    </source>
</reference>
<dbReference type="Proteomes" id="UP000271339">
    <property type="component" value="Unassembled WGS sequence"/>
</dbReference>
<dbReference type="InterPro" id="IPR013783">
    <property type="entry name" value="Ig-like_fold"/>
</dbReference>
<proteinExistence type="predicted"/>
<comment type="caution">
    <text evidence="2">The sequence shown here is derived from an EMBL/GenBank/DDBJ whole genome shotgun (WGS) entry which is preliminary data.</text>
</comment>
<keyword evidence="3" id="KW-1185">Reference proteome</keyword>
<name>A0A3L9YE69_9FLAO</name>